<accession>A0A3M7T529</accession>
<keyword evidence="2" id="KW-1185">Reference proteome</keyword>
<gene>
    <name evidence="1" type="ORF">BpHYR1_021246</name>
</gene>
<protein>
    <submittedName>
        <fullName evidence="1">Uncharacterized protein</fullName>
    </submittedName>
</protein>
<dbReference type="AlphaFoldDB" id="A0A3M7T529"/>
<reference evidence="1 2" key="1">
    <citation type="journal article" date="2018" name="Sci. Rep.">
        <title>Genomic signatures of local adaptation to the degree of environmental predictability in rotifers.</title>
        <authorList>
            <person name="Franch-Gras L."/>
            <person name="Hahn C."/>
            <person name="Garcia-Roger E.M."/>
            <person name="Carmona M.J."/>
            <person name="Serra M."/>
            <person name="Gomez A."/>
        </authorList>
    </citation>
    <scope>NUCLEOTIDE SEQUENCE [LARGE SCALE GENOMIC DNA]</scope>
    <source>
        <strain evidence="1">HYR1</strain>
    </source>
</reference>
<dbReference type="Proteomes" id="UP000276133">
    <property type="component" value="Unassembled WGS sequence"/>
</dbReference>
<dbReference type="EMBL" id="REGN01000263">
    <property type="protein sequence ID" value="RNA43183.1"/>
    <property type="molecule type" value="Genomic_DNA"/>
</dbReference>
<proteinExistence type="predicted"/>
<name>A0A3M7T529_BRAPC</name>
<evidence type="ECO:0000313" key="2">
    <source>
        <dbReference type="Proteomes" id="UP000276133"/>
    </source>
</evidence>
<evidence type="ECO:0000313" key="1">
    <source>
        <dbReference type="EMBL" id="RNA43183.1"/>
    </source>
</evidence>
<sequence length="71" mass="8595">MRYPEIYIESQIFKLCNFFQVKDFDMLPLIKNQKISKFELLFDIAHNSELTLPFYFKRDKELNRLSTIKSG</sequence>
<organism evidence="1 2">
    <name type="scientific">Brachionus plicatilis</name>
    <name type="common">Marine rotifer</name>
    <name type="synonym">Brachionus muelleri</name>
    <dbReference type="NCBI Taxonomy" id="10195"/>
    <lineage>
        <taxon>Eukaryota</taxon>
        <taxon>Metazoa</taxon>
        <taxon>Spiralia</taxon>
        <taxon>Gnathifera</taxon>
        <taxon>Rotifera</taxon>
        <taxon>Eurotatoria</taxon>
        <taxon>Monogononta</taxon>
        <taxon>Pseudotrocha</taxon>
        <taxon>Ploima</taxon>
        <taxon>Brachionidae</taxon>
        <taxon>Brachionus</taxon>
    </lineage>
</organism>
<comment type="caution">
    <text evidence="1">The sequence shown here is derived from an EMBL/GenBank/DDBJ whole genome shotgun (WGS) entry which is preliminary data.</text>
</comment>